<dbReference type="OrthoDB" id="770677at2"/>
<dbReference type="EMBL" id="SNWM01000003">
    <property type="protein sequence ID" value="TDO22070.1"/>
    <property type="molecule type" value="Genomic_DNA"/>
</dbReference>
<reference evidence="1 2" key="1">
    <citation type="submission" date="2019-03" db="EMBL/GenBank/DDBJ databases">
        <title>Genomic Encyclopedia of Archaeal and Bacterial Type Strains, Phase II (KMG-II): from individual species to whole genera.</title>
        <authorList>
            <person name="Goeker M."/>
        </authorList>
    </citation>
    <scope>NUCLEOTIDE SEQUENCE [LARGE SCALE GENOMIC DNA]</scope>
    <source>
        <strain evidence="1 2">DSM 19034</strain>
    </source>
</reference>
<dbReference type="RefSeq" id="WP_133557077.1">
    <property type="nucleotide sequence ID" value="NZ_SNWM01000003.1"/>
</dbReference>
<evidence type="ECO:0000313" key="1">
    <source>
        <dbReference type="EMBL" id="TDO22070.1"/>
    </source>
</evidence>
<gene>
    <name evidence="1" type="ORF">CLV32_3184</name>
</gene>
<proteinExistence type="predicted"/>
<organism evidence="1 2">
    <name type="scientific">Pedobacter duraquae</name>
    <dbReference type="NCBI Taxonomy" id="425511"/>
    <lineage>
        <taxon>Bacteria</taxon>
        <taxon>Pseudomonadati</taxon>
        <taxon>Bacteroidota</taxon>
        <taxon>Sphingobacteriia</taxon>
        <taxon>Sphingobacteriales</taxon>
        <taxon>Sphingobacteriaceae</taxon>
        <taxon>Pedobacter</taxon>
    </lineage>
</organism>
<protein>
    <submittedName>
        <fullName evidence="1">Uncharacterized protein</fullName>
    </submittedName>
</protein>
<keyword evidence="2" id="KW-1185">Reference proteome</keyword>
<accession>A0A4R6IJ82</accession>
<name>A0A4R6IJ82_9SPHI</name>
<evidence type="ECO:0000313" key="2">
    <source>
        <dbReference type="Proteomes" id="UP000295499"/>
    </source>
</evidence>
<comment type="caution">
    <text evidence="1">The sequence shown here is derived from an EMBL/GenBank/DDBJ whole genome shotgun (WGS) entry which is preliminary data.</text>
</comment>
<dbReference type="Proteomes" id="UP000295499">
    <property type="component" value="Unassembled WGS sequence"/>
</dbReference>
<sequence length="73" mass="8813">MDTALINEFNLMQQSRSNLKYIELLEEHVYQPVQTANHYMTSWMGKRGQMLLKLDVTLYNSYRRLKKKYLRIG</sequence>
<dbReference type="AlphaFoldDB" id="A0A4R6IJ82"/>